<proteinExistence type="predicted"/>
<dbReference type="InterPro" id="IPR008993">
    <property type="entry name" value="TIMP-like_OB-fold"/>
</dbReference>
<reference evidence="2 3" key="1">
    <citation type="submission" date="2020-08" db="EMBL/GenBank/DDBJ databases">
        <title>Genomic Encyclopedia of Type Strains, Phase IV (KMG-V): Genome sequencing to study the core and pangenomes of soil and plant-associated prokaryotes.</title>
        <authorList>
            <person name="Whitman W."/>
        </authorList>
    </citation>
    <scope>NUCLEOTIDE SEQUENCE [LARGE SCALE GENOMIC DNA]</scope>
    <source>
        <strain evidence="2 3">SEMIA 414</strain>
    </source>
</reference>
<dbReference type="RefSeq" id="WP_184500547.1">
    <property type="nucleotide sequence ID" value="NZ_JACIHI010000010.1"/>
</dbReference>
<name>A0A7W6UMK1_9HYPH</name>
<feature type="signal peptide" evidence="1">
    <location>
        <begin position="1"/>
        <end position="25"/>
    </location>
</feature>
<evidence type="ECO:0000313" key="2">
    <source>
        <dbReference type="EMBL" id="MBB4440973.1"/>
    </source>
</evidence>
<protein>
    <submittedName>
        <fullName evidence="2">Uncharacterized protein</fullName>
    </submittedName>
</protein>
<keyword evidence="1" id="KW-0732">Signal</keyword>
<gene>
    <name evidence="2" type="ORF">GGE15_004252</name>
</gene>
<dbReference type="EMBL" id="JACIHI010000010">
    <property type="protein sequence ID" value="MBB4440973.1"/>
    <property type="molecule type" value="Genomic_DNA"/>
</dbReference>
<dbReference type="SUPFAM" id="SSF50242">
    <property type="entry name" value="TIMP-like"/>
    <property type="match status" value="1"/>
</dbReference>
<evidence type="ECO:0000313" key="3">
    <source>
        <dbReference type="Proteomes" id="UP000533724"/>
    </source>
</evidence>
<dbReference type="Proteomes" id="UP000533724">
    <property type="component" value="Unassembled WGS sequence"/>
</dbReference>
<comment type="caution">
    <text evidence="2">The sequence shown here is derived from an EMBL/GenBank/DDBJ whole genome shotgun (WGS) entry which is preliminary data.</text>
</comment>
<dbReference type="AlphaFoldDB" id="A0A7W6UMK1"/>
<dbReference type="Gene3D" id="2.40.50.120">
    <property type="match status" value="1"/>
</dbReference>
<accession>A0A7W6UMK1</accession>
<sequence>MNSYRAAVLVFASALLALSASEASACSCKEVSTKESFASSDLVVRGRMKLVTYGVEMPAGGSDGETIRITRGEFEIQKVLKGTFKGKNLSMYTGSGMGDCGRLGEFIASAYNYSDKKFVVEFGLSKAEHAGETLYFTSISDYIKGPKDGQQ</sequence>
<organism evidence="2 3">
    <name type="scientific">Rhizobium esperanzae</name>
    <dbReference type="NCBI Taxonomy" id="1967781"/>
    <lineage>
        <taxon>Bacteria</taxon>
        <taxon>Pseudomonadati</taxon>
        <taxon>Pseudomonadota</taxon>
        <taxon>Alphaproteobacteria</taxon>
        <taxon>Hyphomicrobiales</taxon>
        <taxon>Rhizobiaceae</taxon>
        <taxon>Rhizobium/Agrobacterium group</taxon>
        <taxon>Rhizobium</taxon>
    </lineage>
</organism>
<evidence type="ECO:0000256" key="1">
    <source>
        <dbReference type="SAM" id="SignalP"/>
    </source>
</evidence>
<feature type="chain" id="PRO_5031306690" evidence="1">
    <location>
        <begin position="26"/>
        <end position="151"/>
    </location>
</feature>